<evidence type="ECO:0000313" key="2">
    <source>
        <dbReference type="EMBL" id="AOX17069.1"/>
    </source>
</evidence>
<gene>
    <name evidence="1" type="primary">bpt</name>
    <name evidence="2" type="ORF">A0U89_07825</name>
</gene>
<evidence type="ECO:0000313" key="3">
    <source>
        <dbReference type="Proteomes" id="UP000179145"/>
    </source>
</evidence>
<dbReference type="NCBIfam" id="NF002342">
    <property type="entry name" value="PRK01305.1-3"/>
    <property type="match status" value="1"/>
</dbReference>
<dbReference type="RefSeq" id="WP_070402754.1">
    <property type="nucleotide sequence ID" value="NZ_BJVW01000003.1"/>
</dbReference>
<dbReference type="STRING" id="153496.A0U89_07825"/>
<dbReference type="Pfam" id="PF04377">
    <property type="entry name" value="ATE_C"/>
    <property type="match status" value="1"/>
</dbReference>
<sequence length="249" mass="28182">MTVSTTHRPQLFYTTPPAPCPYLPGRVERKVITELSGSEANALHDRLSRAGFRRSHNIAYAPVCAGCHACVPIRIPVAAFQPDRTQKRTLRQHADLRIVETAARATSEQYALFNAYQNSRHEDGDMALMSFEDYRSMIESSPVETSLIEFRTPQDRLVCVSLVDRLSDGLSAVYTFFDPTEPHKSYGSHSILWLISYTTAQNLSFLYLGYWVRDSAKMAYKARYRPSEVMMSGHWERLPEGPSGFSGHP</sequence>
<dbReference type="InterPro" id="IPR007471">
    <property type="entry name" value="N-end_Aminoacyl_Trfase_N"/>
</dbReference>
<dbReference type="GO" id="GO:0004057">
    <property type="term" value="F:arginyl-tRNA--protein transferase activity"/>
    <property type="evidence" value="ECO:0007669"/>
    <property type="project" value="InterPro"/>
</dbReference>
<dbReference type="EC" id="2.3.2.29" evidence="1"/>
<protein>
    <recommendedName>
        <fullName evidence="1">Aspartate/glutamate leucyltransferase</fullName>
        <ecNumber evidence="1">2.3.2.29</ecNumber>
    </recommendedName>
</protein>
<dbReference type="NCBIfam" id="NF002343">
    <property type="entry name" value="PRK01305.1-4"/>
    <property type="match status" value="1"/>
</dbReference>
<evidence type="ECO:0000256" key="1">
    <source>
        <dbReference type="HAMAP-Rule" id="MF_00689"/>
    </source>
</evidence>
<comment type="catalytic activity">
    <reaction evidence="1">
        <text>N-terminal L-glutamyl-[protein] + L-leucyl-tRNA(Leu) = N-terminal L-leucyl-L-glutamyl-[protein] + tRNA(Leu) + H(+)</text>
        <dbReference type="Rhea" id="RHEA:50412"/>
        <dbReference type="Rhea" id="RHEA-COMP:9613"/>
        <dbReference type="Rhea" id="RHEA-COMP:9622"/>
        <dbReference type="Rhea" id="RHEA-COMP:12664"/>
        <dbReference type="Rhea" id="RHEA-COMP:12668"/>
        <dbReference type="ChEBI" id="CHEBI:15378"/>
        <dbReference type="ChEBI" id="CHEBI:64721"/>
        <dbReference type="ChEBI" id="CHEBI:78442"/>
        <dbReference type="ChEBI" id="CHEBI:78494"/>
        <dbReference type="ChEBI" id="CHEBI:133041"/>
        <dbReference type="EC" id="2.3.2.29"/>
    </reaction>
</comment>
<dbReference type="PANTHER" id="PTHR21367">
    <property type="entry name" value="ARGININE-TRNA-PROTEIN TRANSFERASE 1"/>
    <property type="match status" value="1"/>
</dbReference>
<keyword evidence="1" id="KW-0012">Acyltransferase</keyword>
<dbReference type="InterPro" id="IPR030700">
    <property type="entry name" value="N-end_Aminoacyl_Trfase"/>
</dbReference>
<name>A0A1D8UTV5_9PROT</name>
<dbReference type="NCBIfam" id="NF002346">
    <property type="entry name" value="PRK01305.2-3"/>
    <property type="match status" value="1"/>
</dbReference>
<dbReference type="PANTHER" id="PTHR21367:SF1">
    <property type="entry name" value="ARGINYL-TRNA--PROTEIN TRANSFERASE 1"/>
    <property type="match status" value="1"/>
</dbReference>
<comment type="similarity">
    <text evidence="1">Belongs to the R-transferase family. Bpt subfamily.</text>
</comment>
<dbReference type="InterPro" id="IPR016181">
    <property type="entry name" value="Acyl_CoA_acyltransferase"/>
</dbReference>
<dbReference type="AlphaFoldDB" id="A0A1D8UTV5"/>
<reference evidence="2 3" key="1">
    <citation type="journal article" date="2016" name="Microb. Cell Fact.">
        <title>Dissection of exopolysaccharide biosynthesis in Kozakia baliensis.</title>
        <authorList>
            <person name="Brandt J.U."/>
            <person name="Jakob F."/>
            <person name="Behr J."/>
            <person name="Geissler A.J."/>
            <person name="Vogel R.F."/>
        </authorList>
    </citation>
    <scope>NUCLEOTIDE SEQUENCE [LARGE SCALE GENOMIC DNA]</scope>
    <source>
        <strain evidence="2 3">DSM 14400</strain>
    </source>
</reference>
<dbReference type="HAMAP" id="MF_00689">
    <property type="entry name" value="Bpt"/>
    <property type="match status" value="1"/>
</dbReference>
<comment type="catalytic activity">
    <reaction evidence="1">
        <text>N-terminal L-aspartyl-[protein] + L-leucyl-tRNA(Leu) = N-terminal L-leucyl-L-aspartyl-[protein] + tRNA(Leu) + H(+)</text>
        <dbReference type="Rhea" id="RHEA:50420"/>
        <dbReference type="Rhea" id="RHEA-COMP:9613"/>
        <dbReference type="Rhea" id="RHEA-COMP:9622"/>
        <dbReference type="Rhea" id="RHEA-COMP:12669"/>
        <dbReference type="Rhea" id="RHEA-COMP:12674"/>
        <dbReference type="ChEBI" id="CHEBI:15378"/>
        <dbReference type="ChEBI" id="CHEBI:64720"/>
        <dbReference type="ChEBI" id="CHEBI:78442"/>
        <dbReference type="ChEBI" id="CHEBI:78494"/>
        <dbReference type="ChEBI" id="CHEBI:133042"/>
        <dbReference type="EC" id="2.3.2.29"/>
    </reaction>
</comment>
<dbReference type="Pfam" id="PF04376">
    <property type="entry name" value="ATE_N"/>
    <property type="match status" value="1"/>
</dbReference>
<dbReference type="InterPro" id="IPR007472">
    <property type="entry name" value="N-end_Aminoacyl_Trfase_C"/>
</dbReference>
<dbReference type="GO" id="GO:0005737">
    <property type="term" value="C:cytoplasm"/>
    <property type="evidence" value="ECO:0007669"/>
    <property type="project" value="UniProtKB-SubCell"/>
</dbReference>
<dbReference type="GO" id="GO:0071596">
    <property type="term" value="P:ubiquitin-dependent protein catabolic process via the N-end rule pathway"/>
    <property type="evidence" value="ECO:0007669"/>
    <property type="project" value="InterPro"/>
</dbReference>
<dbReference type="InterPro" id="IPR017138">
    <property type="entry name" value="Asp_Glu_LeuTrfase"/>
</dbReference>
<comment type="subcellular location">
    <subcellularLocation>
        <location evidence="1">Cytoplasm</location>
    </subcellularLocation>
</comment>
<dbReference type="KEGG" id="kba:A0U89_07825"/>
<dbReference type="Proteomes" id="UP000179145">
    <property type="component" value="Chromosome"/>
</dbReference>
<dbReference type="eggNOG" id="COG2935">
    <property type="taxonomic scope" value="Bacteria"/>
</dbReference>
<keyword evidence="1 2" id="KW-0808">Transferase</keyword>
<keyword evidence="3" id="KW-1185">Reference proteome</keyword>
<proteinExistence type="inferred from homology"/>
<organism evidence="2 3">
    <name type="scientific">Kozakia baliensis</name>
    <dbReference type="NCBI Taxonomy" id="153496"/>
    <lineage>
        <taxon>Bacteria</taxon>
        <taxon>Pseudomonadati</taxon>
        <taxon>Pseudomonadota</taxon>
        <taxon>Alphaproteobacteria</taxon>
        <taxon>Acetobacterales</taxon>
        <taxon>Acetobacteraceae</taxon>
        <taxon>Kozakia</taxon>
    </lineage>
</organism>
<accession>A0A1D8UTV5</accession>
<dbReference type="GO" id="GO:0008914">
    <property type="term" value="F:leucyl-tRNA--protein transferase activity"/>
    <property type="evidence" value="ECO:0007669"/>
    <property type="project" value="UniProtKB-UniRule"/>
</dbReference>
<comment type="function">
    <text evidence="1">Functions in the N-end rule pathway of protein degradation where it conjugates Leu from its aminoacyl-tRNA to the N-termini of proteins containing an N-terminal aspartate or glutamate.</text>
</comment>
<dbReference type="SUPFAM" id="SSF55729">
    <property type="entry name" value="Acyl-CoA N-acyltransferases (Nat)"/>
    <property type="match status" value="1"/>
</dbReference>
<dbReference type="OrthoDB" id="9782022at2"/>
<dbReference type="EMBL" id="CP014674">
    <property type="protein sequence ID" value="AOX17069.1"/>
    <property type="molecule type" value="Genomic_DNA"/>
</dbReference>
<keyword evidence="1" id="KW-0963">Cytoplasm</keyword>
<dbReference type="PIRSF" id="PIRSF037208">
    <property type="entry name" value="ATE_pro_prd"/>
    <property type="match status" value="1"/>
</dbReference>
<dbReference type="NCBIfam" id="NF002341">
    <property type="entry name" value="PRK01305.1-1"/>
    <property type="match status" value="1"/>
</dbReference>